<keyword evidence="5" id="KW-0479">Metal-binding</keyword>
<proteinExistence type="inferred from homology"/>
<evidence type="ECO:0000256" key="3">
    <source>
        <dbReference type="ARBA" id="ARBA00022694"/>
    </source>
</evidence>
<dbReference type="GO" id="GO:0046872">
    <property type="term" value="F:metal ion binding"/>
    <property type="evidence" value="ECO:0007669"/>
    <property type="project" value="UniProtKB-KW"/>
</dbReference>
<sequence>MFGVTILGNNSALPAYDRHPTAQIVTLHEELFLIDCGEGTQMQMAKYKIRRSKINHIFISHLHGDHYFGLIGLITSMGLLGRENDLHIYAPSALKEIIDLQFKVADTKLPFALHFHPLEKEGSIVEGKRFTVECFSTQHRIECWGFIIREKKHVRKIDKEKAVQFNIPAVYYSHLKNGADYETKDGEIIKNEWVTLPNAQPRSYAFCADTIYDERLVEIIKNSTVVYHETTFLKDMHDRATARFHSTTHQAANIAIKANAQKLLIGHFSSKYENLDQFLLEAKEVFPNTDLAIEGVTFRV</sequence>
<dbReference type="Gene3D" id="3.60.15.10">
    <property type="entry name" value="Ribonuclease Z/Hydroxyacylglutathione hydrolase-like"/>
    <property type="match status" value="1"/>
</dbReference>
<dbReference type="EMBL" id="MLJW01000220">
    <property type="protein sequence ID" value="OIQ92893.1"/>
    <property type="molecule type" value="Genomic_DNA"/>
</dbReference>
<comment type="cofactor">
    <cofactor evidence="1">
        <name>Zn(2+)</name>
        <dbReference type="ChEBI" id="CHEBI:29105"/>
    </cofactor>
</comment>
<protein>
    <submittedName>
        <fullName evidence="9">Ribonuclease Z</fullName>
        <ecNumber evidence="9">3.1.26.11</ecNumber>
    </submittedName>
</protein>
<dbReference type="GO" id="GO:0042781">
    <property type="term" value="F:3'-tRNA processing endoribonuclease activity"/>
    <property type="evidence" value="ECO:0007669"/>
    <property type="project" value="UniProtKB-EC"/>
</dbReference>
<evidence type="ECO:0000256" key="2">
    <source>
        <dbReference type="ARBA" id="ARBA00011738"/>
    </source>
</evidence>
<accession>A0A1J5RXM5</accession>
<dbReference type="SUPFAM" id="SSF56281">
    <property type="entry name" value="Metallo-hydrolase/oxidoreductase"/>
    <property type="match status" value="1"/>
</dbReference>
<evidence type="ECO:0000256" key="5">
    <source>
        <dbReference type="ARBA" id="ARBA00022723"/>
    </source>
</evidence>
<name>A0A1J5RXM5_9ZZZZ</name>
<dbReference type="EC" id="3.1.26.11" evidence="9"/>
<dbReference type="InterPro" id="IPR036866">
    <property type="entry name" value="RibonucZ/Hydroxyglut_hydro"/>
</dbReference>
<evidence type="ECO:0000256" key="6">
    <source>
        <dbReference type="ARBA" id="ARBA00022759"/>
    </source>
</evidence>
<dbReference type="NCBIfam" id="TIGR02651">
    <property type="entry name" value="RNase_Z"/>
    <property type="match status" value="1"/>
</dbReference>
<organism evidence="9">
    <name type="scientific">mine drainage metagenome</name>
    <dbReference type="NCBI Taxonomy" id="410659"/>
    <lineage>
        <taxon>unclassified sequences</taxon>
        <taxon>metagenomes</taxon>
        <taxon>ecological metagenomes</taxon>
    </lineage>
</organism>
<dbReference type="CDD" id="cd07717">
    <property type="entry name" value="RNaseZ_ZiPD-like_MBL-fold"/>
    <property type="match status" value="1"/>
</dbReference>
<evidence type="ECO:0000256" key="1">
    <source>
        <dbReference type="ARBA" id="ARBA00001947"/>
    </source>
</evidence>
<comment type="subunit">
    <text evidence="2">Homodimer.</text>
</comment>
<dbReference type="Pfam" id="PF23023">
    <property type="entry name" value="Anti-Pycsar_Apyc1"/>
    <property type="match status" value="1"/>
</dbReference>
<keyword evidence="4" id="KW-0540">Nuclease</keyword>
<dbReference type="NCBIfam" id="NF000801">
    <property type="entry name" value="PRK00055.1-3"/>
    <property type="match status" value="1"/>
</dbReference>
<evidence type="ECO:0000256" key="4">
    <source>
        <dbReference type="ARBA" id="ARBA00022722"/>
    </source>
</evidence>
<keyword evidence="8" id="KW-0862">Zinc</keyword>
<dbReference type="PANTHER" id="PTHR46018:SF2">
    <property type="entry name" value="ZINC PHOSPHODIESTERASE ELAC PROTEIN 1"/>
    <property type="match status" value="1"/>
</dbReference>
<evidence type="ECO:0000256" key="8">
    <source>
        <dbReference type="ARBA" id="ARBA00022833"/>
    </source>
</evidence>
<evidence type="ECO:0000313" key="9">
    <source>
        <dbReference type="EMBL" id="OIQ92893.1"/>
    </source>
</evidence>
<dbReference type="HAMAP" id="MF_01818">
    <property type="entry name" value="RNase_Z_BN"/>
    <property type="match status" value="1"/>
</dbReference>
<dbReference type="PANTHER" id="PTHR46018">
    <property type="entry name" value="ZINC PHOSPHODIESTERASE ELAC PROTEIN 1"/>
    <property type="match status" value="1"/>
</dbReference>
<evidence type="ECO:0000256" key="7">
    <source>
        <dbReference type="ARBA" id="ARBA00022801"/>
    </source>
</evidence>
<gene>
    <name evidence="9" type="primary">rnz</name>
    <name evidence="9" type="ORF">GALL_251880</name>
</gene>
<dbReference type="InterPro" id="IPR013471">
    <property type="entry name" value="RNase_Z/BN"/>
</dbReference>
<keyword evidence="3" id="KW-0819">tRNA processing</keyword>
<comment type="caution">
    <text evidence="9">The sequence shown here is derived from an EMBL/GenBank/DDBJ whole genome shotgun (WGS) entry which is preliminary data.</text>
</comment>
<keyword evidence="7 9" id="KW-0378">Hydrolase</keyword>
<keyword evidence="6" id="KW-0255">Endonuclease</keyword>
<dbReference type="AlphaFoldDB" id="A0A1J5RXM5"/>
<reference evidence="9" key="1">
    <citation type="submission" date="2016-10" db="EMBL/GenBank/DDBJ databases">
        <title>Sequence of Gallionella enrichment culture.</title>
        <authorList>
            <person name="Poehlein A."/>
            <person name="Muehling M."/>
            <person name="Daniel R."/>
        </authorList>
    </citation>
    <scope>NUCLEOTIDE SEQUENCE</scope>
</reference>